<dbReference type="GO" id="GO:0005886">
    <property type="term" value="C:plasma membrane"/>
    <property type="evidence" value="ECO:0007669"/>
    <property type="project" value="UniProtKB-SubCell"/>
</dbReference>
<keyword evidence="11" id="KW-1185">Reference proteome</keyword>
<dbReference type="EMBL" id="JAWNFU010000002">
    <property type="protein sequence ID" value="MDY5153024.1"/>
    <property type="molecule type" value="Genomic_DNA"/>
</dbReference>
<gene>
    <name evidence="9" type="ORF">R6G71_03030</name>
    <name evidence="10" type="ORF">SAMN05421878_11611</name>
</gene>
<feature type="transmembrane region" description="Helical" evidence="8">
    <location>
        <begin position="204"/>
        <end position="223"/>
    </location>
</feature>
<keyword evidence="4" id="KW-0133">Cell shape</keyword>
<feature type="transmembrane region" description="Helical" evidence="8">
    <location>
        <begin position="457"/>
        <end position="477"/>
    </location>
</feature>
<dbReference type="Pfam" id="PF03023">
    <property type="entry name" value="MurJ"/>
    <property type="match status" value="1"/>
</dbReference>
<feature type="transmembrane region" description="Helical" evidence="8">
    <location>
        <begin position="54"/>
        <end position="78"/>
    </location>
</feature>
<feature type="transmembrane region" description="Helical" evidence="8">
    <location>
        <begin position="422"/>
        <end position="445"/>
    </location>
</feature>
<evidence type="ECO:0000256" key="8">
    <source>
        <dbReference type="SAM" id="Phobius"/>
    </source>
</evidence>
<comment type="subcellular location">
    <subcellularLocation>
        <location evidence="1">Cell membrane</location>
        <topology evidence="1">Multi-pass membrane protein</topology>
    </subcellularLocation>
</comment>
<name>A0A1G7E9R4_9ACTO</name>
<evidence type="ECO:0000256" key="3">
    <source>
        <dbReference type="ARBA" id="ARBA00022692"/>
    </source>
</evidence>
<dbReference type="GO" id="GO:0015648">
    <property type="term" value="F:lipid-linked peptidoglycan transporter activity"/>
    <property type="evidence" value="ECO:0007669"/>
    <property type="project" value="TreeGrafter"/>
</dbReference>
<feature type="transmembrane region" description="Helical" evidence="8">
    <location>
        <begin position="162"/>
        <end position="184"/>
    </location>
</feature>
<keyword evidence="2" id="KW-1003">Cell membrane</keyword>
<dbReference type="EMBL" id="FNAU01000016">
    <property type="protein sequence ID" value="SDE60474.1"/>
    <property type="molecule type" value="Genomic_DNA"/>
</dbReference>
<dbReference type="PANTHER" id="PTHR47019">
    <property type="entry name" value="LIPID II FLIPPASE MURJ"/>
    <property type="match status" value="1"/>
</dbReference>
<sequence length="531" mass="54514">MKRVLGSALGAAGAISILTLLSRFAGFVRAWAQNGALGATVAGEAYSTANTVPNVLFELAAGGALAAAVIPLVSGFLAKHMRQEVSQTASALLTWVLAVGFPIAAVVALTARPIMAFLLGVNASAAEISFAASLLRMFALQIPLYGLSVVCTGILQAQKRFILPALAPLLSSLVCIATFAIFAYLGGGNQEDPGAIPTVARYVLGWGTTAGVAVFSLPQLIPVARTLHLRPSLRFPPGVAKRALRLAGAGLAGLLAQQIQIVAVMIFANGCGDVGTYPVYTFANQIYMVPYAVLAVPIATAVFPKLSEAAALPGRPGLAKITARSTRLVFDIGLVCIALLVAVAVPAQSIFDVLRPADGMAEALIAMAPGLLGYAVIYHGSRVLYAVEAARSVTVVNSVAWLAVVLGLVIAWASGAHGRDQVLMAIGMAVTFGMTIGALGQVLAIRREIGPGAVRGLSRSALVVLPAAVVAGLAGYWCGQWLLSALGTGLLAALVATAGAGIICLAIGGGAVFFVDRYELRQVKVTNKSVR</sequence>
<evidence type="ECO:0000256" key="2">
    <source>
        <dbReference type="ARBA" id="ARBA00022475"/>
    </source>
</evidence>
<evidence type="ECO:0000313" key="9">
    <source>
        <dbReference type="EMBL" id="MDY5153024.1"/>
    </source>
</evidence>
<feature type="transmembrane region" description="Helical" evidence="8">
    <location>
        <begin position="328"/>
        <end position="351"/>
    </location>
</feature>
<feature type="transmembrane region" description="Helical" evidence="8">
    <location>
        <begin position="363"/>
        <end position="381"/>
    </location>
</feature>
<organism evidence="10 11">
    <name type="scientific">Actinobaculum suis</name>
    <dbReference type="NCBI Taxonomy" id="1657"/>
    <lineage>
        <taxon>Bacteria</taxon>
        <taxon>Bacillati</taxon>
        <taxon>Actinomycetota</taxon>
        <taxon>Actinomycetes</taxon>
        <taxon>Actinomycetales</taxon>
        <taxon>Actinomycetaceae</taxon>
        <taxon>Actinobaculum</taxon>
    </lineage>
</organism>
<reference evidence="9" key="3">
    <citation type="submission" date="2023-10" db="EMBL/GenBank/DDBJ databases">
        <title>Whole Genome based description of the genera Actinobaculum and Actinotignum reveals a complex phylogenetic relationship within the species included in the genus Actinotignum.</title>
        <authorList>
            <person name="Jensen C.S."/>
            <person name="Dargis R."/>
            <person name="Kemp M."/>
            <person name="Christensen J.J."/>
        </authorList>
    </citation>
    <scope>NUCLEOTIDE SEQUENCE</scope>
    <source>
        <strain evidence="9">Actinobaculum_suis_CCUG19206T</strain>
    </source>
</reference>
<dbReference type="GO" id="GO:0008360">
    <property type="term" value="P:regulation of cell shape"/>
    <property type="evidence" value="ECO:0007669"/>
    <property type="project" value="UniProtKB-KW"/>
</dbReference>
<reference evidence="11" key="2">
    <citation type="submission" date="2016-10" db="EMBL/GenBank/DDBJ databases">
        <authorList>
            <person name="Varghese N."/>
        </authorList>
    </citation>
    <scope>NUCLEOTIDE SEQUENCE [LARGE SCALE GENOMIC DNA]</scope>
    <source>
        <strain evidence="11">DSM 20639</strain>
    </source>
</reference>
<evidence type="ECO:0000256" key="4">
    <source>
        <dbReference type="ARBA" id="ARBA00022960"/>
    </source>
</evidence>
<keyword evidence="7 8" id="KW-0472">Membrane</keyword>
<dbReference type="RefSeq" id="WP_074663551.1">
    <property type="nucleotide sequence ID" value="NZ_FNAU01000016.1"/>
</dbReference>
<keyword evidence="5" id="KW-0573">Peptidoglycan synthesis</keyword>
<keyword evidence="3 8" id="KW-0812">Transmembrane</keyword>
<evidence type="ECO:0000256" key="7">
    <source>
        <dbReference type="ARBA" id="ARBA00023136"/>
    </source>
</evidence>
<feature type="transmembrane region" description="Helical" evidence="8">
    <location>
        <begin position="90"/>
        <end position="114"/>
    </location>
</feature>
<feature type="transmembrane region" description="Helical" evidence="8">
    <location>
        <begin position="393"/>
        <end position="416"/>
    </location>
</feature>
<evidence type="ECO:0000313" key="11">
    <source>
        <dbReference type="Proteomes" id="UP000182744"/>
    </source>
</evidence>
<evidence type="ECO:0000313" key="10">
    <source>
        <dbReference type="EMBL" id="SDE60474.1"/>
    </source>
</evidence>
<protein>
    <submittedName>
        <fullName evidence="9">Lipid II flippase MurJ</fullName>
    </submittedName>
    <submittedName>
        <fullName evidence="10">Putative peptidoglycan lipid II flippase</fullName>
    </submittedName>
</protein>
<dbReference type="InterPro" id="IPR051050">
    <property type="entry name" value="Lipid_II_flippase_MurJ/MviN"/>
</dbReference>
<proteinExistence type="predicted"/>
<dbReference type="Proteomes" id="UP000182744">
    <property type="component" value="Unassembled WGS sequence"/>
</dbReference>
<dbReference type="PANTHER" id="PTHR47019:SF1">
    <property type="entry name" value="LIPID II FLIPPASE MURJ"/>
    <property type="match status" value="1"/>
</dbReference>
<evidence type="ECO:0000256" key="1">
    <source>
        <dbReference type="ARBA" id="ARBA00004651"/>
    </source>
</evidence>
<dbReference type="Proteomes" id="UP001273799">
    <property type="component" value="Unassembled WGS sequence"/>
</dbReference>
<evidence type="ECO:0000256" key="6">
    <source>
        <dbReference type="ARBA" id="ARBA00022989"/>
    </source>
</evidence>
<evidence type="ECO:0000256" key="5">
    <source>
        <dbReference type="ARBA" id="ARBA00022984"/>
    </source>
</evidence>
<dbReference type="AlphaFoldDB" id="A0A1G7E9R4"/>
<feature type="transmembrane region" description="Helical" evidence="8">
    <location>
        <begin position="244"/>
        <end position="268"/>
    </location>
</feature>
<dbReference type="PRINTS" id="PR01806">
    <property type="entry name" value="VIRFACTRMVIN"/>
</dbReference>
<dbReference type="GO" id="GO:0009252">
    <property type="term" value="P:peptidoglycan biosynthetic process"/>
    <property type="evidence" value="ECO:0007669"/>
    <property type="project" value="UniProtKB-KW"/>
</dbReference>
<dbReference type="InterPro" id="IPR004268">
    <property type="entry name" value="MurJ"/>
</dbReference>
<reference evidence="10" key="1">
    <citation type="submission" date="2016-10" db="EMBL/GenBank/DDBJ databases">
        <authorList>
            <person name="de Groot N.N."/>
        </authorList>
    </citation>
    <scope>NUCLEOTIDE SEQUENCE [LARGE SCALE GENOMIC DNA]</scope>
    <source>
        <strain evidence="10">DSM 20639</strain>
    </source>
</reference>
<feature type="transmembrane region" description="Helical" evidence="8">
    <location>
        <begin position="489"/>
        <end position="515"/>
    </location>
</feature>
<dbReference type="GO" id="GO:0034204">
    <property type="term" value="P:lipid translocation"/>
    <property type="evidence" value="ECO:0007669"/>
    <property type="project" value="TreeGrafter"/>
</dbReference>
<feature type="transmembrane region" description="Helical" evidence="8">
    <location>
        <begin position="288"/>
        <end position="307"/>
    </location>
</feature>
<keyword evidence="6 8" id="KW-1133">Transmembrane helix</keyword>
<accession>A0A1G7E9R4</accession>
<feature type="transmembrane region" description="Helical" evidence="8">
    <location>
        <begin position="134"/>
        <end position="155"/>
    </location>
</feature>